<feature type="transmembrane region" description="Helical" evidence="5">
    <location>
        <begin position="125"/>
        <end position="147"/>
    </location>
</feature>
<dbReference type="KEGG" id="btab:109035302"/>
<evidence type="ECO:0000256" key="3">
    <source>
        <dbReference type="ARBA" id="ARBA00022989"/>
    </source>
</evidence>
<dbReference type="Proteomes" id="UP001152759">
    <property type="component" value="Chromosome 7"/>
</dbReference>
<gene>
    <name evidence="7" type="ORF">BEMITA_LOCUS11347</name>
</gene>
<dbReference type="AlphaFoldDB" id="A0A9P0AER9"/>
<feature type="transmembrane region" description="Helical" evidence="5">
    <location>
        <begin position="322"/>
        <end position="347"/>
    </location>
</feature>
<sequence>MSDNTPLRILKTNLGIKLKKMKPEERQPLIGVAYPIPISENFDDRAMPRPDIRDSPENLSVNIDGGPMNDQFVNATKEEEVKNDFQSARDLAHPTSNLDTLIHLLKGNIGTGILAMADAFRNAGLYLGLVCTLCLGAICTHCMHMLIGCEKELCERTSVPALDFAEVAETAFATGPERLRKFSTVFRMLVNTFLIITQIGFCCAYFVFVSQNLHDEIKYFFFDIELIWVLILMLVPMILLNWIKSLKYMMPISLLASILTTSGLGIIFYYVLQDLPNTNTVPKVASWGQLPLYFGTAVYAFEGIGVILPLENSMKSPEHMRGYVGILNTGMVIVTCLYTAVGFFGYLKYGDAATRGSITFYMGAELFASHVVRLTMALAIFLSYCLQFYVPANIIWPQLVSRFAFLQPEERQYFGEYIFRTLLVLFTFLLAVIIPDLSAVISLVGAVSSSTLALIFPPLLEMVTFYEKDFSYRTLIKDLLIMLFGICGFLVGSYTSILNILNPPENAL</sequence>
<evidence type="ECO:0000256" key="5">
    <source>
        <dbReference type="SAM" id="Phobius"/>
    </source>
</evidence>
<dbReference type="PANTHER" id="PTHR22950">
    <property type="entry name" value="AMINO ACID TRANSPORTER"/>
    <property type="match status" value="1"/>
</dbReference>
<keyword evidence="2 5" id="KW-0812">Transmembrane</keyword>
<dbReference type="Pfam" id="PF01490">
    <property type="entry name" value="Aa_trans"/>
    <property type="match status" value="1"/>
</dbReference>
<keyword evidence="8" id="KW-1185">Reference proteome</keyword>
<feature type="transmembrane region" description="Helical" evidence="5">
    <location>
        <begin position="367"/>
        <end position="396"/>
    </location>
</feature>
<feature type="transmembrane region" description="Helical" evidence="5">
    <location>
        <begin position="252"/>
        <end position="272"/>
    </location>
</feature>
<evidence type="ECO:0000256" key="4">
    <source>
        <dbReference type="ARBA" id="ARBA00023136"/>
    </source>
</evidence>
<evidence type="ECO:0000256" key="1">
    <source>
        <dbReference type="ARBA" id="ARBA00004141"/>
    </source>
</evidence>
<name>A0A9P0AER9_BEMTA</name>
<evidence type="ECO:0000259" key="6">
    <source>
        <dbReference type="Pfam" id="PF01490"/>
    </source>
</evidence>
<feature type="domain" description="Amino acid transporter transmembrane" evidence="6">
    <location>
        <begin position="93"/>
        <end position="497"/>
    </location>
</feature>
<dbReference type="GO" id="GO:0015179">
    <property type="term" value="F:L-amino acid transmembrane transporter activity"/>
    <property type="evidence" value="ECO:0007669"/>
    <property type="project" value="TreeGrafter"/>
</dbReference>
<dbReference type="GO" id="GO:0005774">
    <property type="term" value="C:vacuolar membrane"/>
    <property type="evidence" value="ECO:0007669"/>
    <property type="project" value="TreeGrafter"/>
</dbReference>
<reference evidence="7" key="1">
    <citation type="submission" date="2021-12" db="EMBL/GenBank/DDBJ databases">
        <authorList>
            <person name="King R."/>
        </authorList>
    </citation>
    <scope>NUCLEOTIDE SEQUENCE</scope>
</reference>
<feature type="transmembrane region" description="Helical" evidence="5">
    <location>
        <begin position="292"/>
        <end position="310"/>
    </location>
</feature>
<evidence type="ECO:0000313" key="8">
    <source>
        <dbReference type="Proteomes" id="UP001152759"/>
    </source>
</evidence>
<dbReference type="InterPro" id="IPR013057">
    <property type="entry name" value="AA_transpt_TM"/>
</dbReference>
<dbReference type="Gene3D" id="1.20.1740.10">
    <property type="entry name" value="Amino acid/polyamine transporter I"/>
    <property type="match status" value="1"/>
</dbReference>
<proteinExistence type="predicted"/>
<evidence type="ECO:0000256" key="2">
    <source>
        <dbReference type="ARBA" id="ARBA00022692"/>
    </source>
</evidence>
<feature type="transmembrane region" description="Helical" evidence="5">
    <location>
        <begin position="417"/>
        <end position="434"/>
    </location>
</feature>
<keyword evidence="3 5" id="KW-1133">Transmembrane helix</keyword>
<feature type="transmembrane region" description="Helical" evidence="5">
    <location>
        <begin position="480"/>
        <end position="501"/>
    </location>
</feature>
<organism evidence="7 8">
    <name type="scientific">Bemisia tabaci</name>
    <name type="common">Sweetpotato whitefly</name>
    <name type="synonym">Aleurodes tabaci</name>
    <dbReference type="NCBI Taxonomy" id="7038"/>
    <lineage>
        <taxon>Eukaryota</taxon>
        <taxon>Metazoa</taxon>
        <taxon>Ecdysozoa</taxon>
        <taxon>Arthropoda</taxon>
        <taxon>Hexapoda</taxon>
        <taxon>Insecta</taxon>
        <taxon>Pterygota</taxon>
        <taxon>Neoptera</taxon>
        <taxon>Paraneoptera</taxon>
        <taxon>Hemiptera</taxon>
        <taxon>Sternorrhyncha</taxon>
        <taxon>Aleyrodoidea</taxon>
        <taxon>Aleyrodidae</taxon>
        <taxon>Aleyrodinae</taxon>
        <taxon>Bemisia</taxon>
    </lineage>
</organism>
<dbReference type="EMBL" id="OU963868">
    <property type="protein sequence ID" value="CAH0392886.1"/>
    <property type="molecule type" value="Genomic_DNA"/>
</dbReference>
<protein>
    <recommendedName>
        <fullName evidence="6">Amino acid transporter transmembrane domain-containing protein</fullName>
    </recommendedName>
</protein>
<feature type="transmembrane region" description="Helical" evidence="5">
    <location>
        <begin position="188"/>
        <end position="208"/>
    </location>
</feature>
<comment type="subcellular location">
    <subcellularLocation>
        <location evidence="1">Membrane</location>
        <topology evidence="1">Multi-pass membrane protein</topology>
    </subcellularLocation>
</comment>
<evidence type="ECO:0000313" key="7">
    <source>
        <dbReference type="EMBL" id="CAH0392886.1"/>
    </source>
</evidence>
<dbReference type="PANTHER" id="PTHR22950:SF349">
    <property type="entry name" value="AMINO ACID TRANSPORTER TRANSMEMBRANE DOMAIN-CONTAINING PROTEIN"/>
    <property type="match status" value="1"/>
</dbReference>
<feature type="transmembrane region" description="Helical" evidence="5">
    <location>
        <begin position="220"/>
        <end position="240"/>
    </location>
</feature>
<keyword evidence="4 5" id="KW-0472">Membrane</keyword>
<feature type="transmembrane region" description="Helical" evidence="5">
    <location>
        <begin position="440"/>
        <end position="460"/>
    </location>
</feature>
<accession>A0A9P0AER9</accession>